<reference evidence="8 9" key="1">
    <citation type="submission" date="2019-07" db="EMBL/GenBank/DDBJ databases">
        <authorList>
            <person name="Wongkuna S."/>
            <person name="Scaria J."/>
        </authorList>
    </citation>
    <scope>NUCLEOTIDE SEQUENCE [LARGE SCALE GENOMIC DNA]</scope>
    <source>
        <strain evidence="8 9">SW178</strain>
    </source>
</reference>
<comment type="caution">
    <text evidence="8">The sequence shown here is derived from an EMBL/GenBank/DDBJ whole genome shotgun (WGS) entry which is preliminary data.</text>
</comment>
<feature type="transmembrane region" description="Helical" evidence="7">
    <location>
        <begin position="43"/>
        <end position="64"/>
    </location>
</feature>
<evidence type="ECO:0000256" key="6">
    <source>
        <dbReference type="ARBA" id="ARBA00023136"/>
    </source>
</evidence>
<comment type="similarity">
    <text evidence="1">Belongs to the Lgt family.</text>
</comment>
<evidence type="ECO:0000256" key="2">
    <source>
        <dbReference type="ARBA" id="ARBA00022475"/>
    </source>
</evidence>
<keyword evidence="3 8" id="KW-0808">Transferase</keyword>
<dbReference type="PANTHER" id="PTHR30589">
    <property type="entry name" value="PROLIPOPROTEIN DIACYLGLYCERYL TRANSFERASE"/>
    <property type="match status" value="1"/>
</dbReference>
<dbReference type="GO" id="GO:0005886">
    <property type="term" value="C:plasma membrane"/>
    <property type="evidence" value="ECO:0007669"/>
    <property type="project" value="InterPro"/>
</dbReference>
<dbReference type="EMBL" id="VMSO01000001">
    <property type="protein sequence ID" value="KAA8502767.1"/>
    <property type="molecule type" value="Genomic_DNA"/>
</dbReference>
<evidence type="ECO:0000313" key="8">
    <source>
        <dbReference type="EMBL" id="KAA8502767.1"/>
    </source>
</evidence>
<organism evidence="8 9">
    <name type="scientific">Mediterraneibacter catenae</name>
    <dbReference type="NCBI Taxonomy" id="2594882"/>
    <lineage>
        <taxon>Bacteria</taxon>
        <taxon>Bacillati</taxon>
        <taxon>Bacillota</taxon>
        <taxon>Clostridia</taxon>
        <taxon>Lachnospirales</taxon>
        <taxon>Lachnospiraceae</taxon>
        <taxon>Mediterraneibacter</taxon>
    </lineage>
</organism>
<dbReference type="GO" id="GO:0042158">
    <property type="term" value="P:lipoprotein biosynthetic process"/>
    <property type="evidence" value="ECO:0007669"/>
    <property type="project" value="InterPro"/>
</dbReference>
<keyword evidence="6 7" id="KW-0472">Membrane</keyword>
<evidence type="ECO:0000256" key="3">
    <source>
        <dbReference type="ARBA" id="ARBA00022679"/>
    </source>
</evidence>
<dbReference type="RefSeq" id="WP_150309955.1">
    <property type="nucleotide sequence ID" value="NZ_VMSO01000001.1"/>
</dbReference>
<evidence type="ECO:0000256" key="7">
    <source>
        <dbReference type="SAM" id="Phobius"/>
    </source>
</evidence>
<accession>A0A5M9I1A6</accession>
<evidence type="ECO:0000256" key="4">
    <source>
        <dbReference type="ARBA" id="ARBA00022692"/>
    </source>
</evidence>
<name>A0A5M9I1A6_9FIRM</name>
<evidence type="ECO:0000256" key="5">
    <source>
        <dbReference type="ARBA" id="ARBA00022989"/>
    </source>
</evidence>
<dbReference type="Pfam" id="PF01790">
    <property type="entry name" value="LGT"/>
    <property type="match status" value="1"/>
</dbReference>
<sequence length="261" mass="28479">MGIQIGTIMISWYGLFIVLGIAAGVLLGYILMRINHLKFDDFIQIACFVGLGAMAGAKLLYLIVSWESIDFSRITDPEYFSALMGGGFVFYGGVFGGLLGLYLCGKILHIQVAVYARAAIPVIPVAHAFGRIGCALVGCCYGVPYDGPGAVVYTESIAAPLNVPLFPVQAVEAAGNLVITGVLCMYDVYCRRQGRRAKSVQLYLVMYAVQRFVLEFLRYDDSERGIILGLSTSQWIGIGICAGVITVEIFRQKRVAMKRKM</sequence>
<feature type="transmembrane region" description="Helical" evidence="7">
    <location>
        <begin position="79"/>
        <end position="103"/>
    </location>
</feature>
<proteinExistence type="inferred from homology"/>
<gene>
    <name evidence="8" type="ORF">FNY66_00425</name>
</gene>
<dbReference type="AlphaFoldDB" id="A0A5M9I1A6"/>
<feature type="transmembrane region" description="Helical" evidence="7">
    <location>
        <begin position="225"/>
        <end position="250"/>
    </location>
</feature>
<feature type="transmembrane region" description="Helical" evidence="7">
    <location>
        <begin position="12"/>
        <end position="31"/>
    </location>
</feature>
<keyword evidence="8" id="KW-0449">Lipoprotein</keyword>
<protein>
    <submittedName>
        <fullName evidence="8">Prolipoprotein diacylglyceryl transferase</fullName>
    </submittedName>
</protein>
<dbReference type="PANTHER" id="PTHR30589:SF0">
    <property type="entry name" value="PHOSPHATIDYLGLYCEROL--PROLIPOPROTEIN DIACYLGLYCERYL TRANSFERASE"/>
    <property type="match status" value="1"/>
</dbReference>
<keyword evidence="4 7" id="KW-0812">Transmembrane</keyword>
<dbReference type="GO" id="GO:0008961">
    <property type="term" value="F:phosphatidylglycerol-prolipoprotein diacylglyceryl transferase activity"/>
    <property type="evidence" value="ECO:0007669"/>
    <property type="project" value="InterPro"/>
</dbReference>
<dbReference type="InterPro" id="IPR001640">
    <property type="entry name" value="Lgt"/>
</dbReference>
<evidence type="ECO:0000256" key="1">
    <source>
        <dbReference type="ARBA" id="ARBA00007150"/>
    </source>
</evidence>
<keyword evidence="2" id="KW-1003">Cell membrane</keyword>
<keyword evidence="5 7" id="KW-1133">Transmembrane helix</keyword>
<dbReference type="OrthoDB" id="871140at2"/>
<dbReference type="Proteomes" id="UP000322025">
    <property type="component" value="Unassembled WGS sequence"/>
</dbReference>
<keyword evidence="9" id="KW-1185">Reference proteome</keyword>
<evidence type="ECO:0000313" key="9">
    <source>
        <dbReference type="Proteomes" id="UP000322025"/>
    </source>
</evidence>